<comment type="caution">
    <text evidence="1">The sequence shown here is derived from an EMBL/GenBank/DDBJ whole genome shotgun (WGS) entry which is preliminary data.</text>
</comment>
<evidence type="ECO:0000313" key="1">
    <source>
        <dbReference type="EMBL" id="MCB2380364.1"/>
    </source>
</evidence>
<name>A0ABS8AN12_9BACT</name>
<keyword evidence="2" id="KW-1185">Reference proteome</keyword>
<dbReference type="EMBL" id="JAJADQ010000016">
    <property type="protein sequence ID" value="MCB2380364.1"/>
    <property type="molecule type" value="Genomic_DNA"/>
</dbReference>
<sequence length="240" mass="27096">MTHFHSGISFAETGPIGDTIGGITGPVLNFTGLLVVYFSLREQFLSNQIQIQHFAEEQQRGANENTISTAFKIIDDLRAEARRIQDRLPLYGQGPTDLTQYIDLPDFKEPNYLPEPKLLQFQLTLDEIVTTEGYAFQRMVMDYFQRVGIETKVLRATLDMLLYLLVNSPLPLAQRMHLYQIVLAFYEPLVIDLLGGLEVFSQARQPIQELVDGVAALHGDLSNANEAFLDLAIHDPDGNW</sequence>
<protein>
    <submittedName>
        <fullName evidence="1">Uncharacterized protein</fullName>
    </submittedName>
</protein>
<dbReference type="Proteomes" id="UP001165297">
    <property type="component" value="Unassembled WGS sequence"/>
</dbReference>
<dbReference type="RefSeq" id="WP_226190192.1">
    <property type="nucleotide sequence ID" value="NZ_JAJADQ010000016.1"/>
</dbReference>
<accession>A0ABS8AN12</accession>
<gene>
    <name evidence="1" type="ORF">LGH70_22420</name>
</gene>
<organism evidence="1 2">
    <name type="scientific">Hymenobacter nitidus</name>
    <dbReference type="NCBI Taxonomy" id="2880929"/>
    <lineage>
        <taxon>Bacteria</taxon>
        <taxon>Pseudomonadati</taxon>
        <taxon>Bacteroidota</taxon>
        <taxon>Cytophagia</taxon>
        <taxon>Cytophagales</taxon>
        <taxon>Hymenobacteraceae</taxon>
        <taxon>Hymenobacter</taxon>
    </lineage>
</organism>
<evidence type="ECO:0000313" key="2">
    <source>
        <dbReference type="Proteomes" id="UP001165297"/>
    </source>
</evidence>
<proteinExistence type="predicted"/>
<reference evidence="1" key="1">
    <citation type="submission" date="2021-10" db="EMBL/GenBank/DDBJ databases">
        <authorList>
            <person name="Dean J.D."/>
            <person name="Kim M.K."/>
            <person name="Newey C.N."/>
            <person name="Stoker T.S."/>
            <person name="Thompson D.W."/>
            <person name="Grose J.H."/>
        </authorList>
    </citation>
    <scope>NUCLEOTIDE SEQUENCE</scope>
    <source>
        <strain evidence="1">BT635</strain>
    </source>
</reference>